<proteinExistence type="predicted"/>
<evidence type="ECO:0000313" key="1">
    <source>
        <dbReference type="EMBL" id="VDM91345.1"/>
    </source>
</evidence>
<dbReference type="OrthoDB" id="5836399at2759"/>
<gene>
    <name evidence="1" type="ORF">NLS_LOCUS9270</name>
</gene>
<sequence>MNRRVVIALLIICQINCELFAFLWFKNTESSLQKCGFESLLQQQQNYLRDFKELFPWFKSDMLMTTMIRQYLSDCFPADERANDPTATADLSELSFPDHYDTLSMPLGLFRINQAILNYSIPIKDKISLMPDYINLHKEMLANEQQRAGYTIHRRLYFRNLVHLGKE</sequence>
<accession>A0A3P7M4P0</accession>
<organism evidence="1 2">
    <name type="scientific">Litomosoides sigmodontis</name>
    <name type="common">Filarial nematode worm</name>
    <dbReference type="NCBI Taxonomy" id="42156"/>
    <lineage>
        <taxon>Eukaryota</taxon>
        <taxon>Metazoa</taxon>
        <taxon>Ecdysozoa</taxon>
        <taxon>Nematoda</taxon>
        <taxon>Chromadorea</taxon>
        <taxon>Rhabditida</taxon>
        <taxon>Spirurina</taxon>
        <taxon>Spiruromorpha</taxon>
        <taxon>Filarioidea</taxon>
        <taxon>Onchocercidae</taxon>
        <taxon>Litomosoides</taxon>
    </lineage>
</organism>
<reference evidence="1 2" key="1">
    <citation type="submission" date="2018-08" db="EMBL/GenBank/DDBJ databases">
        <authorList>
            <person name="Laetsch R D."/>
            <person name="Stevens L."/>
            <person name="Kumar S."/>
            <person name="Blaxter L. M."/>
        </authorList>
    </citation>
    <scope>NUCLEOTIDE SEQUENCE [LARGE SCALE GENOMIC DNA]</scope>
</reference>
<dbReference type="AlphaFoldDB" id="A0A3P7M4P0"/>
<keyword evidence="2" id="KW-1185">Reference proteome</keyword>
<dbReference type="EMBL" id="UYRX01001468">
    <property type="protein sequence ID" value="VDM91345.1"/>
    <property type="molecule type" value="Genomic_DNA"/>
</dbReference>
<name>A0A3P7M4P0_LITSI</name>
<dbReference type="Proteomes" id="UP000277928">
    <property type="component" value="Unassembled WGS sequence"/>
</dbReference>
<protein>
    <submittedName>
        <fullName evidence="1">Uncharacterized protein</fullName>
    </submittedName>
</protein>
<evidence type="ECO:0000313" key="2">
    <source>
        <dbReference type="Proteomes" id="UP000277928"/>
    </source>
</evidence>